<dbReference type="PANTHER" id="PTHR46211:SF14">
    <property type="entry name" value="GLYCEROPHOSPHODIESTER PHOSPHODIESTERASE"/>
    <property type="match status" value="1"/>
</dbReference>
<evidence type="ECO:0000313" key="2">
    <source>
        <dbReference type="EMBL" id="SVA46778.1"/>
    </source>
</evidence>
<organism evidence="2">
    <name type="scientific">marine metagenome</name>
    <dbReference type="NCBI Taxonomy" id="408172"/>
    <lineage>
        <taxon>unclassified sequences</taxon>
        <taxon>metagenomes</taxon>
        <taxon>ecological metagenomes</taxon>
    </lineage>
</organism>
<sequence>MNPFNGFEFAIDNEFEDIVLVAQLTSDSHIIVIFDSRDTSTITTSSSVVVSEMTLEQIQSLEIGYWVNPKSAYRFHALTDVLERYKDKLRFHFEIKSEEDEGLVSRICELVREFDARDAVTIQSFWKQRLIESRHSAPEIATAWLVPFGDEAEWDDAIIEEALKEGFTEICPRSDLISADLVRTLHKNGFYVRCWGERPPGVMEKVFDSGVDAITIHPSMEYIWKLRDEDGNVREKVVPKLSLVT</sequence>
<reference evidence="2" key="1">
    <citation type="submission" date="2018-05" db="EMBL/GenBank/DDBJ databases">
        <authorList>
            <person name="Lanie J.A."/>
            <person name="Ng W.-L."/>
            <person name="Kazmierczak K.M."/>
            <person name="Andrzejewski T.M."/>
            <person name="Davidsen T.M."/>
            <person name="Wayne K.J."/>
            <person name="Tettelin H."/>
            <person name="Glass J.I."/>
            <person name="Rusch D."/>
            <person name="Podicherti R."/>
            <person name="Tsui H.-C.T."/>
            <person name="Winkler M.E."/>
        </authorList>
    </citation>
    <scope>NUCLEOTIDE SEQUENCE</scope>
</reference>
<dbReference type="EMBL" id="UINC01010523">
    <property type="protein sequence ID" value="SVA46778.1"/>
    <property type="molecule type" value="Genomic_DNA"/>
</dbReference>
<feature type="domain" description="GP-PDE" evidence="1">
    <location>
        <begin position="1"/>
        <end position="226"/>
    </location>
</feature>
<gene>
    <name evidence="2" type="ORF">METZ01_LOCUS99632</name>
</gene>
<dbReference type="AlphaFoldDB" id="A0A381W472"/>
<dbReference type="PROSITE" id="PS51704">
    <property type="entry name" value="GP_PDE"/>
    <property type="match status" value="1"/>
</dbReference>
<dbReference type="GO" id="GO:0006629">
    <property type="term" value="P:lipid metabolic process"/>
    <property type="evidence" value="ECO:0007669"/>
    <property type="project" value="InterPro"/>
</dbReference>
<dbReference type="InterPro" id="IPR017946">
    <property type="entry name" value="PLC-like_Pdiesterase_TIM-brl"/>
</dbReference>
<protein>
    <recommendedName>
        <fullName evidence="1">GP-PDE domain-containing protein</fullName>
    </recommendedName>
</protein>
<evidence type="ECO:0000259" key="1">
    <source>
        <dbReference type="PROSITE" id="PS51704"/>
    </source>
</evidence>
<dbReference type="GO" id="GO:0008081">
    <property type="term" value="F:phosphoric diester hydrolase activity"/>
    <property type="evidence" value="ECO:0007669"/>
    <property type="project" value="InterPro"/>
</dbReference>
<dbReference type="CDD" id="cd08556">
    <property type="entry name" value="GDPD"/>
    <property type="match status" value="1"/>
</dbReference>
<accession>A0A381W472</accession>
<dbReference type="Gene3D" id="3.20.20.190">
    <property type="entry name" value="Phosphatidylinositol (PI) phosphodiesterase"/>
    <property type="match status" value="1"/>
</dbReference>
<name>A0A381W472_9ZZZZ</name>
<dbReference type="PANTHER" id="PTHR46211">
    <property type="entry name" value="GLYCEROPHOSPHORYL DIESTER PHOSPHODIESTERASE"/>
    <property type="match status" value="1"/>
</dbReference>
<dbReference type="InterPro" id="IPR030395">
    <property type="entry name" value="GP_PDE_dom"/>
</dbReference>
<proteinExistence type="predicted"/>
<dbReference type="SUPFAM" id="SSF51695">
    <property type="entry name" value="PLC-like phosphodiesterases"/>
    <property type="match status" value="1"/>
</dbReference>
<dbReference type="Pfam" id="PF03009">
    <property type="entry name" value="GDPD"/>
    <property type="match status" value="1"/>
</dbReference>